<protein>
    <submittedName>
        <fullName evidence="2">Universal stress protein G</fullName>
    </submittedName>
</protein>
<reference evidence="2 3" key="1">
    <citation type="submission" date="2018-06" db="EMBL/GenBank/DDBJ databases">
        <authorList>
            <consortium name="Pathogen Informatics"/>
            <person name="Doyle S."/>
        </authorList>
    </citation>
    <scope>NUCLEOTIDE SEQUENCE [LARGE SCALE GENOMIC DNA]</scope>
    <source>
        <strain evidence="2 3">NCTC10717</strain>
    </source>
</reference>
<feature type="domain" description="UspA" evidence="1">
    <location>
        <begin position="1"/>
        <end position="136"/>
    </location>
</feature>
<dbReference type="Gene3D" id="3.40.50.620">
    <property type="entry name" value="HUPs"/>
    <property type="match status" value="1"/>
</dbReference>
<accession>A0A380N1N6</accession>
<dbReference type="CDD" id="cd00293">
    <property type="entry name" value="USP-like"/>
    <property type="match status" value="1"/>
</dbReference>
<proteinExistence type="predicted"/>
<dbReference type="EMBL" id="UHIA01000004">
    <property type="protein sequence ID" value="SUO98448.1"/>
    <property type="molecule type" value="Genomic_DNA"/>
</dbReference>
<keyword evidence="3" id="KW-1185">Reference proteome</keyword>
<organism evidence="2 3">
    <name type="scientific">Suttonella indologenes</name>
    <dbReference type="NCBI Taxonomy" id="13276"/>
    <lineage>
        <taxon>Bacteria</taxon>
        <taxon>Pseudomonadati</taxon>
        <taxon>Pseudomonadota</taxon>
        <taxon>Gammaproteobacteria</taxon>
        <taxon>Cardiobacteriales</taxon>
        <taxon>Cardiobacteriaceae</taxon>
        <taxon>Suttonella</taxon>
    </lineage>
</organism>
<dbReference type="InterPro" id="IPR006016">
    <property type="entry name" value="UspA"/>
</dbReference>
<evidence type="ECO:0000313" key="3">
    <source>
        <dbReference type="Proteomes" id="UP000254575"/>
    </source>
</evidence>
<gene>
    <name evidence="2" type="primary">uspG</name>
    <name evidence="2" type="ORF">NCTC10717_02200</name>
</gene>
<dbReference type="RefSeq" id="WP_115219277.1">
    <property type="nucleotide sequence ID" value="NZ_UHIA01000004.1"/>
</dbReference>
<name>A0A380N1N6_9GAMM</name>
<dbReference type="Proteomes" id="UP000254575">
    <property type="component" value="Unassembled WGS sequence"/>
</dbReference>
<dbReference type="OrthoDB" id="9792500at2"/>
<dbReference type="Pfam" id="PF00582">
    <property type="entry name" value="Usp"/>
    <property type="match status" value="1"/>
</dbReference>
<evidence type="ECO:0000313" key="2">
    <source>
        <dbReference type="EMBL" id="SUO98448.1"/>
    </source>
</evidence>
<dbReference type="AlphaFoldDB" id="A0A380N1N6"/>
<evidence type="ECO:0000259" key="1">
    <source>
        <dbReference type="Pfam" id="PF00582"/>
    </source>
</evidence>
<dbReference type="InterPro" id="IPR014729">
    <property type="entry name" value="Rossmann-like_a/b/a_fold"/>
</dbReference>
<sequence>MYQKIFVAVDLEHEASAKKSIHAARQLGGESAQYIIASVLPFSSSSMVSNYLPKDYRKRVKDEVHARLDELVMTFQWQDNVKTEIYSGSIYEELTDAAKALHCDVLLIGSGRNGHGLGGNAQRVAQFFNQSVLIVR</sequence>
<dbReference type="SUPFAM" id="SSF52402">
    <property type="entry name" value="Adenine nucleotide alpha hydrolases-like"/>
    <property type="match status" value="1"/>
</dbReference>